<dbReference type="OrthoDB" id="537032at2759"/>
<evidence type="ECO:0000256" key="8">
    <source>
        <dbReference type="SAM" id="Phobius"/>
    </source>
</evidence>
<feature type="region of interest" description="Disordered" evidence="7">
    <location>
        <begin position="109"/>
        <end position="142"/>
    </location>
</feature>
<dbReference type="AlphaFoldDB" id="A0A164ZSX7"/>
<comment type="subcellular location">
    <subcellularLocation>
        <location evidence="1">Membrane</location>
        <topology evidence="1">Multi-pass membrane protein</topology>
    </subcellularLocation>
</comment>
<accession>A0A164ZSX7</accession>
<feature type="transmembrane region" description="Helical" evidence="8">
    <location>
        <begin position="204"/>
        <end position="221"/>
    </location>
</feature>
<evidence type="ECO:0000313" key="10">
    <source>
        <dbReference type="EMBL" id="KZS98029.1"/>
    </source>
</evidence>
<feature type="transmembrane region" description="Helical" evidence="8">
    <location>
        <begin position="233"/>
        <end position="251"/>
    </location>
</feature>
<dbReference type="PROSITE" id="PS50922">
    <property type="entry name" value="TLC"/>
    <property type="match status" value="1"/>
</dbReference>
<keyword evidence="11" id="KW-1185">Reference proteome</keyword>
<dbReference type="InterPro" id="IPR006634">
    <property type="entry name" value="TLC-dom"/>
</dbReference>
<keyword evidence="5 6" id="KW-0472">Membrane</keyword>
<dbReference type="Pfam" id="PF03798">
    <property type="entry name" value="TRAM_LAG1_CLN8"/>
    <property type="match status" value="1"/>
</dbReference>
<protein>
    <submittedName>
        <fullName evidence="10">Longevity assurance proteins LAG1/LAC1</fullName>
    </submittedName>
</protein>
<proteinExistence type="inferred from homology"/>
<dbReference type="EMBL" id="KV419396">
    <property type="protein sequence ID" value="KZS98029.1"/>
    <property type="molecule type" value="Genomic_DNA"/>
</dbReference>
<dbReference type="InterPro" id="IPR016439">
    <property type="entry name" value="Lag1/Lac1-like"/>
</dbReference>
<dbReference type="GO" id="GO:0050291">
    <property type="term" value="F:sphingosine N-acyltransferase activity"/>
    <property type="evidence" value="ECO:0007669"/>
    <property type="project" value="InterPro"/>
</dbReference>
<feature type="transmembrane region" description="Helical" evidence="8">
    <location>
        <begin position="334"/>
        <end position="357"/>
    </location>
</feature>
<feature type="transmembrane region" description="Helical" evidence="8">
    <location>
        <begin position="38"/>
        <end position="59"/>
    </location>
</feature>
<dbReference type="SMART" id="SM00724">
    <property type="entry name" value="TLC"/>
    <property type="match status" value="1"/>
</dbReference>
<feature type="compositionally biased region" description="Polar residues" evidence="7">
    <location>
        <begin position="109"/>
        <end position="127"/>
    </location>
</feature>
<feature type="compositionally biased region" description="Acidic residues" evidence="7">
    <location>
        <begin position="373"/>
        <end position="394"/>
    </location>
</feature>
<evidence type="ECO:0000256" key="5">
    <source>
        <dbReference type="ARBA" id="ARBA00023136"/>
    </source>
</evidence>
<dbReference type="PANTHER" id="PTHR12560">
    <property type="entry name" value="LONGEVITY ASSURANCE FACTOR 1 LAG1"/>
    <property type="match status" value="1"/>
</dbReference>
<evidence type="ECO:0000256" key="1">
    <source>
        <dbReference type="ARBA" id="ARBA00004141"/>
    </source>
</evidence>
<comment type="similarity">
    <text evidence="2">Belongs to the sphingosine N-acyltransferase family.</text>
</comment>
<evidence type="ECO:0000259" key="9">
    <source>
        <dbReference type="PROSITE" id="PS50922"/>
    </source>
</evidence>
<evidence type="ECO:0000256" key="6">
    <source>
        <dbReference type="PROSITE-ProRule" id="PRU00205"/>
    </source>
</evidence>
<dbReference type="Proteomes" id="UP000076722">
    <property type="component" value="Unassembled WGS sequence"/>
</dbReference>
<feature type="region of interest" description="Disordered" evidence="7">
    <location>
        <begin position="369"/>
        <end position="404"/>
    </location>
</feature>
<dbReference type="GO" id="GO:0046513">
    <property type="term" value="P:ceramide biosynthetic process"/>
    <property type="evidence" value="ECO:0007669"/>
    <property type="project" value="InterPro"/>
</dbReference>
<dbReference type="STRING" id="1314777.A0A164ZSX7"/>
<dbReference type="PANTHER" id="PTHR12560:SF0">
    <property type="entry name" value="LD18904P"/>
    <property type="match status" value="1"/>
</dbReference>
<keyword evidence="4 8" id="KW-1133">Transmembrane helix</keyword>
<evidence type="ECO:0000256" key="4">
    <source>
        <dbReference type="ARBA" id="ARBA00022989"/>
    </source>
</evidence>
<evidence type="ECO:0000256" key="7">
    <source>
        <dbReference type="SAM" id="MobiDB-lite"/>
    </source>
</evidence>
<keyword evidence="3 6" id="KW-0812">Transmembrane</keyword>
<name>A0A164ZSX7_9AGAM</name>
<reference evidence="10 11" key="1">
    <citation type="journal article" date="2016" name="Mol. Biol. Evol.">
        <title>Comparative Genomics of Early-Diverging Mushroom-Forming Fungi Provides Insights into the Origins of Lignocellulose Decay Capabilities.</title>
        <authorList>
            <person name="Nagy L.G."/>
            <person name="Riley R."/>
            <person name="Tritt A."/>
            <person name="Adam C."/>
            <person name="Daum C."/>
            <person name="Floudas D."/>
            <person name="Sun H."/>
            <person name="Yadav J.S."/>
            <person name="Pangilinan J."/>
            <person name="Larsson K.H."/>
            <person name="Matsuura K."/>
            <person name="Barry K."/>
            <person name="Labutti K."/>
            <person name="Kuo R."/>
            <person name="Ohm R.A."/>
            <person name="Bhattacharya S.S."/>
            <person name="Shirouzu T."/>
            <person name="Yoshinaga Y."/>
            <person name="Martin F.M."/>
            <person name="Grigoriev I.V."/>
            <person name="Hibbett D.S."/>
        </authorList>
    </citation>
    <scope>NUCLEOTIDE SEQUENCE [LARGE SCALE GENOMIC DNA]</scope>
    <source>
        <strain evidence="10 11">HHB9708</strain>
    </source>
</reference>
<dbReference type="PIRSF" id="PIRSF005225">
    <property type="entry name" value="LAG1_LAC1"/>
    <property type="match status" value="1"/>
</dbReference>
<evidence type="ECO:0000313" key="11">
    <source>
        <dbReference type="Proteomes" id="UP000076722"/>
    </source>
</evidence>
<feature type="domain" description="TLC" evidence="9">
    <location>
        <begin position="150"/>
        <end position="365"/>
    </location>
</feature>
<organism evidence="10 11">
    <name type="scientific">Sistotremastrum niveocremeum HHB9708</name>
    <dbReference type="NCBI Taxonomy" id="1314777"/>
    <lineage>
        <taxon>Eukaryota</taxon>
        <taxon>Fungi</taxon>
        <taxon>Dikarya</taxon>
        <taxon>Basidiomycota</taxon>
        <taxon>Agaricomycotina</taxon>
        <taxon>Agaricomycetes</taxon>
        <taxon>Sistotremastrales</taxon>
        <taxon>Sistotremastraceae</taxon>
        <taxon>Sertulicium</taxon>
        <taxon>Sertulicium niveocremeum</taxon>
    </lineage>
</organism>
<dbReference type="GO" id="GO:0016020">
    <property type="term" value="C:membrane"/>
    <property type="evidence" value="ECO:0007669"/>
    <property type="project" value="UniProtKB-SubCell"/>
</dbReference>
<evidence type="ECO:0000256" key="3">
    <source>
        <dbReference type="ARBA" id="ARBA00022692"/>
    </source>
</evidence>
<sequence>MNLSAAPSWLPPYLVPFFTLSYPSAPPSNPDSFPNSNYYRTGYLDICFVVTWIAVLAVLREVVRLGFLEPFARWWLTPRSRVASANGAHNGSLSNGKAHTNGDALAVKSQQNGTDSPLRNRKSSQSPPKLDKITKKRRKGMSKEEWARERSVLRFAEQGWACVYYTVYWTFGLYIHLSLPTSPFNTTQLWVGYPHDLLAGPLKFYYLTQMSSWLHQILVLNAEARRKDHYQMLSHHIITIILMTASYIGNFTRAGCLILALLDFCDIFLPLAKMLRYLQLTTICDATFVFFMTSWLVTRNILLPVVIWSVAFETPGLVPDVWDPEKGYYGSRGIMNLFIALLVSLQILLCIWGWMIARVAWMVVRGSSAEDVRSDEEGESPEDDTNDEAGDDEVSSNNLKRKSQ</sequence>
<feature type="transmembrane region" description="Helical" evidence="8">
    <location>
        <begin position="158"/>
        <end position="177"/>
    </location>
</feature>
<evidence type="ECO:0000256" key="2">
    <source>
        <dbReference type="ARBA" id="ARBA00009808"/>
    </source>
</evidence>
<gene>
    <name evidence="10" type="ORF">SISNIDRAFT_481893</name>
</gene>